<keyword evidence="4 14" id="KW-0812">Transmembrane</keyword>
<dbReference type="PANTHER" id="PTHR10110:SF191">
    <property type="entry name" value="SODIUM_HYDROGEN EXCHANGER 8"/>
    <property type="match status" value="1"/>
</dbReference>
<evidence type="ECO:0000256" key="5">
    <source>
        <dbReference type="ARBA" id="ARBA00022989"/>
    </source>
</evidence>
<dbReference type="PRINTS" id="PR01084">
    <property type="entry name" value="NAHEXCHNGR"/>
</dbReference>
<name>A0A6J8ELS0_MYTCO</name>
<proteinExistence type="predicted"/>
<dbReference type="AlphaFoldDB" id="A0A6J8ELS0"/>
<evidence type="ECO:0000256" key="13">
    <source>
        <dbReference type="ARBA" id="ARBA00042692"/>
    </source>
</evidence>
<evidence type="ECO:0000256" key="15">
    <source>
        <dbReference type="SAM" id="SignalP"/>
    </source>
</evidence>
<dbReference type="OrthoDB" id="196264at2759"/>
<evidence type="ECO:0000256" key="2">
    <source>
        <dbReference type="ARBA" id="ARBA00022448"/>
    </source>
</evidence>
<dbReference type="Proteomes" id="UP000507470">
    <property type="component" value="Unassembled WGS sequence"/>
</dbReference>
<keyword evidence="6" id="KW-0333">Golgi apparatus</keyword>
<keyword evidence="15" id="KW-0732">Signal</keyword>
<evidence type="ECO:0000256" key="6">
    <source>
        <dbReference type="ARBA" id="ARBA00023034"/>
    </source>
</evidence>
<dbReference type="GO" id="GO:0015385">
    <property type="term" value="F:sodium:proton antiporter activity"/>
    <property type="evidence" value="ECO:0007669"/>
    <property type="project" value="InterPro"/>
</dbReference>
<feature type="transmembrane region" description="Helical" evidence="14">
    <location>
        <begin position="335"/>
        <end position="360"/>
    </location>
</feature>
<dbReference type="InterPro" id="IPR004709">
    <property type="entry name" value="NaH_exchanger"/>
</dbReference>
<keyword evidence="10" id="KW-0739">Sodium transport</keyword>
<evidence type="ECO:0000256" key="3">
    <source>
        <dbReference type="ARBA" id="ARBA00022449"/>
    </source>
</evidence>
<dbReference type="InterPro" id="IPR006153">
    <property type="entry name" value="Cation/H_exchanger_TM"/>
</dbReference>
<evidence type="ECO:0000256" key="11">
    <source>
        <dbReference type="ARBA" id="ARBA00040570"/>
    </source>
</evidence>
<keyword evidence="9 14" id="KW-0472">Membrane</keyword>
<keyword evidence="18" id="KW-1185">Reference proteome</keyword>
<evidence type="ECO:0000313" key="18">
    <source>
        <dbReference type="Proteomes" id="UP000507470"/>
    </source>
</evidence>
<feature type="transmembrane region" description="Helical" evidence="14">
    <location>
        <begin position="278"/>
        <end position="297"/>
    </location>
</feature>
<sequence length="782" mass="89153">MSFVVIVLLGCCHTPLISINSKKKIHCALIGVGIKILKIGNWQNEEAFPPTVFFIVLLPPIIFESGYNLHKGNFFQNIGSILLFAIFGTVISALIVGGGLYLLGKAGLVYEFDIVESFAFGSLISAVDPVATLAIFKALNVDQILYMLVFGESVLNDAVAIVLTTTILEYNKPDVVITSGASAFFGAVGRFCVMFFASSAIGVLLGLISALLLKHFDLRKTPSLEFGLMLTFSYLPYGLAEGLHLSGIMAILFCGIVMSHYTHSNLSPVTQITTQMTFRTISFIADTPTYANITTLITTQMTFRTISFIAETCVFAYLGLAIFSFNGLIVKPALVIWGIALVLIGRAFNIFPLTFLANFFREHKITRKNQFIMWFSDHIKEIKRFNILKEFKGHKFGVLEKESEPYINVTSFLRYIFNHCDQLQICSEIVLQIQSKLTQKRDEFCLQNTQDLYKDVVYNEISIDEDKISSLHKQYKYNFTKDEWIKICLFETHFLLEFEEAEYAEFEEQLAAKYIFLQNIEAVKEITKSINRTSKRTIKSRQKRQNTASENEEIQIYSEKVHIVKKVEFELTDLFENEIEKVIVSNCINKCKHEFSCHVFAELKNEHCLNNEELIQTIQLHLNRKHDLKCGLIILLQPDTFASFLADNGKIARFRFLEEFQQTGLPERIIFTTTHQKSPYNFGLDTQRELDHKDVLKSFRSGATMSSVVPRMALIDSLNEAHDASNSTKSFNEAKDEKSSDHKRNNLLGLSLNQTDINYILRIARLILIYRMPYQQMRTLKL</sequence>
<reference evidence="17 18" key="1">
    <citation type="submission" date="2020-06" db="EMBL/GenBank/DDBJ databases">
        <authorList>
            <person name="Li R."/>
            <person name="Bekaert M."/>
        </authorList>
    </citation>
    <scope>NUCLEOTIDE SEQUENCE [LARGE SCALE GENOMIC DNA]</scope>
    <source>
        <strain evidence="18">wild</strain>
    </source>
</reference>
<evidence type="ECO:0000256" key="1">
    <source>
        <dbReference type="ARBA" id="ARBA00004653"/>
    </source>
</evidence>
<keyword evidence="8" id="KW-0406">Ion transport</keyword>
<protein>
    <recommendedName>
        <fullName evidence="11">Sodium/hydrogen exchanger 8</fullName>
    </recommendedName>
    <alternativeName>
        <fullName evidence="12">Na(+)/H(+) exchanger 8</fullName>
    </alternativeName>
    <alternativeName>
        <fullName evidence="13">Solute carrier family 9 member 8</fullName>
    </alternativeName>
</protein>
<feature type="transmembrane region" description="Helical" evidence="14">
    <location>
        <begin position="81"/>
        <end position="102"/>
    </location>
</feature>
<dbReference type="GO" id="GO:0000139">
    <property type="term" value="C:Golgi membrane"/>
    <property type="evidence" value="ECO:0007669"/>
    <property type="project" value="UniProtKB-SubCell"/>
</dbReference>
<evidence type="ECO:0000256" key="8">
    <source>
        <dbReference type="ARBA" id="ARBA00023065"/>
    </source>
</evidence>
<feature type="signal peptide" evidence="15">
    <location>
        <begin position="1"/>
        <end position="18"/>
    </location>
</feature>
<comment type="subcellular location">
    <subcellularLocation>
        <location evidence="1">Golgi apparatus membrane</location>
        <topology evidence="1">Multi-pass membrane protein</topology>
    </subcellularLocation>
</comment>
<gene>
    <name evidence="17" type="ORF">MCOR_53621</name>
</gene>
<evidence type="ECO:0000256" key="12">
    <source>
        <dbReference type="ARBA" id="ARBA00042291"/>
    </source>
</evidence>
<feature type="transmembrane region" description="Helical" evidence="14">
    <location>
        <begin position="188"/>
        <end position="213"/>
    </location>
</feature>
<keyword evidence="2" id="KW-0813">Transport</keyword>
<keyword evidence="3" id="KW-0050">Antiport</keyword>
<evidence type="ECO:0000256" key="7">
    <source>
        <dbReference type="ARBA" id="ARBA00023053"/>
    </source>
</evidence>
<dbReference type="GO" id="GO:0051453">
    <property type="term" value="P:regulation of intracellular pH"/>
    <property type="evidence" value="ECO:0007669"/>
    <property type="project" value="TreeGrafter"/>
</dbReference>
<feature type="transmembrane region" description="Helical" evidence="14">
    <location>
        <begin position="309"/>
        <end position="329"/>
    </location>
</feature>
<accession>A0A6J8ELS0</accession>
<feature type="transmembrane region" description="Helical" evidence="14">
    <location>
        <begin position="47"/>
        <end position="69"/>
    </location>
</feature>
<evidence type="ECO:0000256" key="4">
    <source>
        <dbReference type="ARBA" id="ARBA00022692"/>
    </source>
</evidence>
<evidence type="ECO:0000256" key="10">
    <source>
        <dbReference type="ARBA" id="ARBA00023201"/>
    </source>
</evidence>
<feature type="transmembrane region" description="Helical" evidence="14">
    <location>
        <begin position="234"/>
        <end position="258"/>
    </location>
</feature>
<evidence type="ECO:0000259" key="16">
    <source>
        <dbReference type="Pfam" id="PF00999"/>
    </source>
</evidence>
<dbReference type="Gene3D" id="6.10.140.1330">
    <property type="match status" value="1"/>
</dbReference>
<evidence type="ECO:0000256" key="9">
    <source>
        <dbReference type="ARBA" id="ARBA00023136"/>
    </source>
</evidence>
<dbReference type="EMBL" id="CACVKT020009355">
    <property type="protein sequence ID" value="CAC5421500.1"/>
    <property type="molecule type" value="Genomic_DNA"/>
</dbReference>
<organism evidence="17 18">
    <name type="scientific">Mytilus coruscus</name>
    <name type="common">Sea mussel</name>
    <dbReference type="NCBI Taxonomy" id="42192"/>
    <lineage>
        <taxon>Eukaryota</taxon>
        <taxon>Metazoa</taxon>
        <taxon>Spiralia</taxon>
        <taxon>Lophotrochozoa</taxon>
        <taxon>Mollusca</taxon>
        <taxon>Bivalvia</taxon>
        <taxon>Autobranchia</taxon>
        <taxon>Pteriomorphia</taxon>
        <taxon>Mytilida</taxon>
        <taxon>Mytiloidea</taxon>
        <taxon>Mytilidae</taxon>
        <taxon>Mytilinae</taxon>
        <taxon>Mytilus</taxon>
    </lineage>
</organism>
<evidence type="ECO:0000313" key="17">
    <source>
        <dbReference type="EMBL" id="CAC5421500.1"/>
    </source>
</evidence>
<dbReference type="InterPro" id="IPR018422">
    <property type="entry name" value="Cation/H_exchanger_CPA1"/>
</dbReference>
<feature type="domain" description="Cation/H+ exchanger transmembrane" evidence="16">
    <location>
        <begin position="39"/>
        <end position="376"/>
    </location>
</feature>
<dbReference type="Pfam" id="PF00999">
    <property type="entry name" value="Na_H_Exchanger"/>
    <property type="match status" value="1"/>
</dbReference>
<feature type="transmembrane region" description="Helical" evidence="14">
    <location>
        <begin position="114"/>
        <end position="136"/>
    </location>
</feature>
<keyword evidence="7" id="KW-0915">Sodium</keyword>
<keyword evidence="5 14" id="KW-1133">Transmembrane helix</keyword>
<dbReference type="PANTHER" id="PTHR10110">
    <property type="entry name" value="SODIUM/HYDROGEN EXCHANGER"/>
    <property type="match status" value="1"/>
</dbReference>
<dbReference type="GO" id="GO:0015386">
    <property type="term" value="F:potassium:proton antiporter activity"/>
    <property type="evidence" value="ECO:0007669"/>
    <property type="project" value="TreeGrafter"/>
</dbReference>
<feature type="chain" id="PRO_5027055739" description="Sodium/hydrogen exchanger 8" evidence="15">
    <location>
        <begin position="19"/>
        <end position="782"/>
    </location>
</feature>
<evidence type="ECO:0000256" key="14">
    <source>
        <dbReference type="SAM" id="Phobius"/>
    </source>
</evidence>